<gene>
    <name evidence="2" type="ORF">ED733_000359</name>
</gene>
<proteinExistence type="predicted"/>
<dbReference type="InterPro" id="IPR046541">
    <property type="entry name" value="DUF6606"/>
</dbReference>
<accession>A0A5C6FXY7</accession>
<dbReference type="EMBL" id="SBHS01000101">
    <property type="protein sequence ID" value="TWU70430.1"/>
    <property type="molecule type" value="Genomic_DNA"/>
</dbReference>
<feature type="domain" description="DUF6606" evidence="1">
    <location>
        <begin position="17"/>
        <end position="286"/>
    </location>
</feature>
<evidence type="ECO:0000313" key="3">
    <source>
        <dbReference type="Proteomes" id="UP000317257"/>
    </source>
</evidence>
<dbReference type="Pfam" id="PF20255">
    <property type="entry name" value="DUF6606"/>
    <property type="match status" value="1"/>
</dbReference>
<comment type="caution">
    <text evidence="2">The sequence shown here is derived from an EMBL/GenBank/DDBJ whole genome shotgun (WGS) entry which is preliminary data.</text>
</comment>
<evidence type="ECO:0000259" key="1">
    <source>
        <dbReference type="Pfam" id="PF20255"/>
    </source>
</evidence>
<dbReference type="AlphaFoldDB" id="A0A5C6FXY7"/>
<sequence length="1109" mass="126536">MGGMSYPEISEVEIYHLIHHIFLPPKLPHSGDDPQAVAYETSLLTTTFDALRSFGSHVEPEFEYVVDEAYSAIRRLRDLRDNLGFMDEHRLRQAFYNLAQDGDPLIIHVKAQNAGILMNRNPKSVTFEFFELSPLNKAAMGTQGRLRRHFPASGVAIPIQTFRDDAFQSTLSETIAKMSYQEVAEMKSKVKKAGDEHIEDRETTDPSIVTDFLATSLSALGKNLQIHPIRKNTREEVLWKDAKLPWRRSPLWLLVRVALQIFFSRHTLSRNPYKELMVFLMRHILEVAKPLELPSDILFCMAAKISGRLLKLDRSFPYPWLSSVEQTLSSVRCSLEKRWRSIMQQTDSDLQVPLLHAPEVEQDTHASCPELDDFIKRIESRKCISSEVEFHPSWFAAKFDASNLPSLQRDPSDESSYFGLLAFENWVEISLDSWLRSHISEKDTCRELLGAMRSYHQIASSHYSDNPELLSFMLLTVLELWVACDKSASCHHTLLLDYDPEIPCELLESLILPFKGQMKRLSDVEAHVKDRRGRAKQSNPCIFSSFGHAKSFPVRYFSSSVDHQDLLRRIEDDASRERERKRGEFRALKEEYNFHVEQYKKLPCIKYRIVDSATGVPREVHCSSCRRCLHLHLAEALSIEVHEWPLPTDKLKAQSTVFELQPPAPFNTWRDMTIYVIVDVLKSAYNIFEGGNVELTLEQYLPYFHATAGRRLSLASTTKSNRKTHRRGKAIATAVERDVLVQNGLTYQYFDNEARCWVSKAEVTDKVPLMCTYKLSEQCASLQMFLFLPFHSPNGVSPNHVISQQAYCPNHLSLEEFKAMTTLAIGYRLQWSNILVQLHMPAVDFKKVDTLYILLQISRQAGPPSHTSVCRAGHQQLCDEVFAWKCLEGLTSSLERIKENWESHHALGGLISLAARLLSLAPTVGVSSLCLSFLERCRKVALNWVGRLQNRIQHSDDDDQSTECLNGAFWAAYICASSFDVDENHLRKLLTDPSKAAILIESFVVVQNTSHRASQLQDLIYRTSIQALRRLQYKSCDILLEEIVHRNSSCLDLALRKSWPAYPRGGAWRPVSTTDYCWLTTRTAARNGSGCLVVHFSLLTGELLVGGLP</sequence>
<reference evidence="3" key="1">
    <citation type="submission" date="2018-12" db="EMBL/GenBank/DDBJ databases">
        <title>The complete genome of Metarhizium rileyi, a key fungal pathogen of Lepidoptera.</title>
        <authorList>
            <person name="Binneck E."/>
            <person name="Lastra C.C.L."/>
            <person name="Sosa-Gomez D.R."/>
        </authorList>
    </citation>
    <scope>NUCLEOTIDE SEQUENCE [LARGE SCALE GENOMIC DNA]</scope>
    <source>
        <strain evidence="3">Cep018-CH2</strain>
    </source>
</reference>
<organism evidence="2 3">
    <name type="scientific">Metarhizium rileyi (strain RCEF 4871)</name>
    <name type="common">Nomuraea rileyi</name>
    <dbReference type="NCBI Taxonomy" id="1649241"/>
    <lineage>
        <taxon>Eukaryota</taxon>
        <taxon>Fungi</taxon>
        <taxon>Dikarya</taxon>
        <taxon>Ascomycota</taxon>
        <taxon>Pezizomycotina</taxon>
        <taxon>Sordariomycetes</taxon>
        <taxon>Hypocreomycetidae</taxon>
        <taxon>Hypocreales</taxon>
        <taxon>Clavicipitaceae</taxon>
        <taxon>Metarhizium</taxon>
    </lineage>
</organism>
<protein>
    <recommendedName>
        <fullName evidence="1">DUF6606 domain-containing protein</fullName>
    </recommendedName>
</protein>
<evidence type="ECO:0000313" key="2">
    <source>
        <dbReference type="EMBL" id="TWU70430.1"/>
    </source>
</evidence>
<name>A0A5C6FXY7_METRR</name>
<dbReference type="Proteomes" id="UP000317257">
    <property type="component" value="Unassembled WGS sequence"/>
</dbReference>